<keyword evidence="4 7" id="KW-0575">Peroxidase</keyword>
<dbReference type="CDD" id="cd00340">
    <property type="entry name" value="GSH_Peroxidase"/>
    <property type="match status" value="1"/>
</dbReference>
<evidence type="ECO:0000256" key="7">
    <source>
        <dbReference type="RuleBase" id="RU000499"/>
    </source>
</evidence>
<dbReference type="PANTHER" id="PTHR11592">
    <property type="entry name" value="GLUTATHIONE PEROXIDASE"/>
    <property type="match status" value="1"/>
</dbReference>
<dbReference type="Gene3D" id="3.40.30.10">
    <property type="entry name" value="Glutaredoxin"/>
    <property type="match status" value="1"/>
</dbReference>
<dbReference type="PRINTS" id="PR01011">
    <property type="entry name" value="GLUTPROXDASE"/>
</dbReference>
<organism evidence="9 10">
    <name type="scientific">Plectus sambesii</name>
    <dbReference type="NCBI Taxonomy" id="2011161"/>
    <lineage>
        <taxon>Eukaryota</taxon>
        <taxon>Metazoa</taxon>
        <taxon>Ecdysozoa</taxon>
        <taxon>Nematoda</taxon>
        <taxon>Chromadorea</taxon>
        <taxon>Plectida</taxon>
        <taxon>Plectina</taxon>
        <taxon>Plectoidea</taxon>
        <taxon>Plectidae</taxon>
        <taxon>Plectus</taxon>
    </lineage>
</organism>
<evidence type="ECO:0000256" key="2">
    <source>
        <dbReference type="ARBA" id="ARBA00006926"/>
    </source>
</evidence>
<evidence type="ECO:0000313" key="10">
    <source>
        <dbReference type="WBParaSite" id="PSAMB.scaffold4144size15551.g23604.t1"/>
    </source>
</evidence>
<feature type="signal peptide" evidence="8">
    <location>
        <begin position="1"/>
        <end position="23"/>
    </location>
</feature>
<dbReference type="GO" id="GO:0005783">
    <property type="term" value="C:endoplasmic reticulum"/>
    <property type="evidence" value="ECO:0007669"/>
    <property type="project" value="UniProtKB-ARBA"/>
</dbReference>
<comment type="catalytic activity">
    <reaction evidence="1">
        <text>2 glutathione + H2O2 = glutathione disulfide + 2 H2O</text>
        <dbReference type="Rhea" id="RHEA:16833"/>
        <dbReference type="ChEBI" id="CHEBI:15377"/>
        <dbReference type="ChEBI" id="CHEBI:16240"/>
        <dbReference type="ChEBI" id="CHEBI:57925"/>
        <dbReference type="ChEBI" id="CHEBI:58297"/>
        <dbReference type="EC" id="1.11.1.9"/>
    </reaction>
</comment>
<accession>A0A914WKP9</accession>
<evidence type="ECO:0000313" key="9">
    <source>
        <dbReference type="Proteomes" id="UP000887566"/>
    </source>
</evidence>
<keyword evidence="5 7" id="KW-0560">Oxidoreductase</keyword>
<dbReference type="PANTHER" id="PTHR11592:SF78">
    <property type="entry name" value="GLUTATHIONE PEROXIDASE"/>
    <property type="match status" value="1"/>
</dbReference>
<dbReference type="InterPro" id="IPR036249">
    <property type="entry name" value="Thioredoxin-like_sf"/>
</dbReference>
<reference evidence="10" key="1">
    <citation type="submission" date="2022-11" db="UniProtKB">
        <authorList>
            <consortium name="WormBaseParasite"/>
        </authorList>
    </citation>
    <scope>IDENTIFICATION</scope>
</reference>
<dbReference type="WBParaSite" id="PSAMB.scaffold4144size15551.g23604.t1">
    <property type="protein sequence ID" value="PSAMB.scaffold4144size15551.g23604.t1"/>
    <property type="gene ID" value="PSAMB.scaffold4144size15551.g23604"/>
</dbReference>
<evidence type="ECO:0000256" key="1">
    <source>
        <dbReference type="ARBA" id="ARBA00000217"/>
    </source>
</evidence>
<evidence type="ECO:0000256" key="3">
    <source>
        <dbReference type="ARBA" id="ARBA00012310"/>
    </source>
</evidence>
<evidence type="ECO:0000256" key="4">
    <source>
        <dbReference type="ARBA" id="ARBA00022559"/>
    </source>
</evidence>
<keyword evidence="8" id="KW-0732">Signal</keyword>
<evidence type="ECO:0000256" key="8">
    <source>
        <dbReference type="SAM" id="SignalP"/>
    </source>
</evidence>
<protein>
    <recommendedName>
        <fullName evidence="3 7">Glutathione peroxidase</fullName>
    </recommendedName>
</protein>
<sequence>MSCGSFLVSILFACLLFSPLSLAAQKLFYDFDVKDFEGETFHLSSLKGTVSLVVNVASQCGYTDGHYKALTKLQQSLGGKGKFQVLAFPCNQFGQQEPGSIEEIMQFAQESYNINFKIFDKIDVTGPEADPAFANLIEQSGKAPNWNFWKYLVNGEGVVLHAWGPRYSVDAIFDDVMRAVGQAGGSVESTLGEKGFGAGEEL</sequence>
<dbReference type="AlphaFoldDB" id="A0A914WKP9"/>
<dbReference type="InterPro" id="IPR029760">
    <property type="entry name" value="GPX_CS"/>
</dbReference>
<dbReference type="PROSITE" id="PS51355">
    <property type="entry name" value="GLUTATHIONE_PEROXID_3"/>
    <property type="match status" value="1"/>
</dbReference>
<dbReference type="SUPFAM" id="SSF52833">
    <property type="entry name" value="Thioredoxin-like"/>
    <property type="match status" value="1"/>
</dbReference>
<evidence type="ECO:0000256" key="5">
    <source>
        <dbReference type="ARBA" id="ARBA00023002"/>
    </source>
</evidence>
<feature type="active site" evidence="6">
    <location>
        <position position="60"/>
    </location>
</feature>
<name>A0A914WKP9_9BILA</name>
<dbReference type="FunFam" id="3.40.30.10:FF:000049">
    <property type="entry name" value="Glutathione peroxidase"/>
    <property type="match status" value="1"/>
</dbReference>
<dbReference type="GO" id="GO:0006979">
    <property type="term" value="P:response to oxidative stress"/>
    <property type="evidence" value="ECO:0007669"/>
    <property type="project" value="InterPro"/>
</dbReference>
<comment type="similarity">
    <text evidence="2 7">Belongs to the glutathione peroxidase family.</text>
</comment>
<dbReference type="PROSITE" id="PS00763">
    <property type="entry name" value="GLUTATHIONE_PEROXID_2"/>
    <property type="match status" value="1"/>
</dbReference>
<dbReference type="GO" id="GO:0004602">
    <property type="term" value="F:glutathione peroxidase activity"/>
    <property type="evidence" value="ECO:0007669"/>
    <property type="project" value="UniProtKB-EC"/>
</dbReference>
<dbReference type="PIRSF" id="PIRSF000303">
    <property type="entry name" value="Glutathion_perox"/>
    <property type="match status" value="1"/>
</dbReference>
<dbReference type="GO" id="GO:0033554">
    <property type="term" value="P:cellular response to stress"/>
    <property type="evidence" value="ECO:0007669"/>
    <property type="project" value="UniProtKB-ARBA"/>
</dbReference>
<dbReference type="Proteomes" id="UP000887566">
    <property type="component" value="Unplaced"/>
</dbReference>
<feature type="chain" id="PRO_5036917800" description="Glutathione peroxidase" evidence="8">
    <location>
        <begin position="24"/>
        <end position="202"/>
    </location>
</feature>
<keyword evidence="9" id="KW-1185">Reference proteome</keyword>
<dbReference type="InterPro" id="IPR000889">
    <property type="entry name" value="Glutathione_peroxidase"/>
</dbReference>
<evidence type="ECO:0000256" key="6">
    <source>
        <dbReference type="PIRSR" id="PIRSR000303-1"/>
    </source>
</evidence>
<dbReference type="GO" id="GO:0070013">
    <property type="term" value="C:intracellular organelle lumen"/>
    <property type="evidence" value="ECO:0007669"/>
    <property type="project" value="UniProtKB-ARBA"/>
</dbReference>
<proteinExistence type="inferred from homology"/>
<dbReference type="Pfam" id="PF00255">
    <property type="entry name" value="GSHPx"/>
    <property type="match status" value="1"/>
</dbReference>